<sequence>MKSNNSVQITFLFENNPVTLSSNSLQVVLKLAKILKQQGIVPEQNQQIQQQKSIDIMTQYSLSAPLFISQNDNRVHIPENTRVLTADTERKNISQIFTQPTQKQQQASQNIDSSKNAYKEFQIELQKLVIIHFTQNPSELRQQAFQMNIDLVNPSADLIQHVVQKFIEQLTKLNDSAIYQWLLKVPGSEKLRKDLLNRLNTKGSSSLQELNQKQIMLNSRLQTLVKPSPLQFSNYCVNSKTFPVQLKQKIVPKYSGLTYFGTGPQFTSQTQSFEQIKTYKVQKLSVRNKLAANLVHLLDLAPEKRDSLPDLEQLQLLLAVQNQLNPNLKRFELLRKQVDNDFQTQILLKVQNQILSDHRSDFKLIREKEDETFTQLTQKLNQDFITDCTILILGLGYQKEELVNKLLEENKKTIKTLPGFKQRSLVMIMFLLKQLNKRINVVLKMRANKNGLIQQYSFTKQEELIGPEEFIDNYKYGLNNNKSKFKYIVLQKKEIIQVFGGEQLVQCLSQSIIEEMPQIKVKVNQQINQEFDETTETQ</sequence>
<reference evidence="2 3" key="2">
    <citation type="submission" date="2024-07" db="EMBL/GenBank/DDBJ databases">
        <authorList>
            <person name="Akdeniz Z."/>
        </authorList>
    </citation>
    <scope>NUCLEOTIDE SEQUENCE [LARGE SCALE GENOMIC DNA]</scope>
</reference>
<gene>
    <name evidence="2" type="ORF">HINF_LOCUS12009</name>
    <name evidence="1" type="ORF">HINF_LOCUS52719</name>
</gene>
<evidence type="ECO:0000313" key="2">
    <source>
        <dbReference type="EMBL" id="CAL5991262.1"/>
    </source>
</evidence>
<proteinExistence type="predicted"/>
<dbReference type="Proteomes" id="UP001642409">
    <property type="component" value="Unassembled WGS sequence"/>
</dbReference>
<reference evidence="1" key="1">
    <citation type="submission" date="2023-06" db="EMBL/GenBank/DDBJ databases">
        <authorList>
            <person name="Kurt Z."/>
        </authorList>
    </citation>
    <scope>NUCLEOTIDE SEQUENCE</scope>
</reference>
<comment type="caution">
    <text evidence="1">The sequence shown here is derived from an EMBL/GenBank/DDBJ whole genome shotgun (WGS) entry which is preliminary data.</text>
</comment>
<dbReference type="EMBL" id="CAXDID020000027">
    <property type="protein sequence ID" value="CAL5991262.1"/>
    <property type="molecule type" value="Genomic_DNA"/>
</dbReference>
<dbReference type="AlphaFoldDB" id="A0AA86R3D0"/>
<accession>A0AA86R3D0</accession>
<keyword evidence="3" id="KW-1185">Reference proteome</keyword>
<name>A0AA86R3D0_9EUKA</name>
<organism evidence="1">
    <name type="scientific">Hexamita inflata</name>
    <dbReference type="NCBI Taxonomy" id="28002"/>
    <lineage>
        <taxon>Eukaryota</taxon>
        <taxon>Metamonada</taxon>
        <taxon>Diplomonadida</taxon>
        <taxon>Hexamitidae</taxon>
        <taxon>Hexamitinae</taxon>
        <taxon>Hexamita</taxon>
    </lineage>
</organism>
<evidence type="ECO:0000313" key="1">
    <source>
        <dbReference type="EMBL" id="CAI9965074.1"/>
    </source>
</evidence>
<evidence type="ECO:0000313" key="3">
    <source>
        <dbReference type="Proteomes" id="UP001642409"/>
    </source>
</evidence>
<dbReference type="EMBL" id="CATOUU010000985">
    <property type="protein sequence ID" value="CAI9965074.1"/>
    <property type="molecule type" value="Genomic_DNA"/>
</dbReference>
<protein>
    <submittedName>
        <fullName evidence="2">Hypothetical_protein</fullName>
    </submittedName>
</protein>